<dbReference type="EMBL" id="CP002048">
    <property type="protein sequence ID" value="ADI02655.1"/>
    <property type="molecule type" value="Genomic_DNA"/>
</dbReference>
<accession>D7CPM0</accession>
<dbReference type="KEGG" id="slp:Slip_1902"/>
<feature type="domain" description="Dual OB-containing" evidence="1">
    <location>
        <begin position="4"/>
        <end position="217"/>
    </location>
</feature>
<proteinExistence type="predicted"/>
<sequence length="223" mass="25525">MPRKKLLCLAVSRKMRGTCIAGIDAETRTWLRPVNAGGAELYENDIRYQRRGDLPKLLDVIEIAVTQPEPLYYQPENWVIDRTFPWRKTYNLLEGQRTDRRKVLDGLLSDQEYVLGNASDRLTPEECRNLKSSIMLIKVATATFEVTLSVRHSLQVRAHFTYQGNEYNLVVTDIAWENVIRTNALGRYQYDTPFYLTIGLGQKLPALNAHFKLVAGVIPVSIL</sequence>
<evidence type="ECO:0000313" key="2">
    <source>
        <dbReference type="EMBL" id="ADI02655.1"/>
    </source>
</evidence>
<dbReference type="eggNOG" id="ENOG5031PW6">
    <property type="taxonomic scope" value="Bacteria"/>
</dbReference>
<reference evidence="2 3" key="2">
    <citation type="journal article" date="2010" name="Stand. Genomic Sci.">
        <title>Complete genome sequence of Syntrophothermus lipocalidus type strain (TGB-C1).</title>
        <authorList>
            <person name="Djao O.D."/>
            <person name="Zhang X."/>
            <person name="Lucas S."/>
            <person name="Lapidus A."/>
            <person name="Del Rio T.G."/>
            <person name="Nolan M."/>
            <person name="Tice H."/>
            <person name="Cheng J.F."/>
            <person name="Han C."/>
            <person name="Tapia R."/>
            <person name="Goodwin L."/>
            <person name="Pitluck S."/>
            <person name="Liolios K."/>
            <person name="Ivanova N."/>
            <person name="Mavromatis K."/>
            <person name="Mikhailova N."/>
            <person name="Ovchinnikova G."/>
            <person name="Pati A."/>
            <person name="Brambilla E."/>
            <person name="Chen A."/>
            <person name="Palaniappan K."/>
            <person name="Land M."/>
            <person name="Hauser L."/>
            <person name="Chang Y.J."/>
            <person name="Jeffries C.D."/>
            <person name="Rohde M."/>
            <person name="Sikorski J."/>
            <person name="Spring S."/>
            <person name="Goker M."/>
            <person name="Detter J.C."/>
            <person name="Woyke T."/>
            <person name="Bristow J."/>
            <person name="Eisen J.A."/>
            <person name="Markowitz V."/>
            <person name="Hugenholtz P."/>
            <person name="Kyrpides N.C."/>
            <person name="Klenk H.P."/>
        </authorList>
    </citation>
    <scope>NUCLEOTIDE SEQUENCE [LARGE SCALE GENOMIC DNA]</scope>
    <source>
        <strain evidence="3">DSM 12680 / TGB-C1</strain>
    </source>
</reference>
<protein>
    <recommendedName>
        <fullName evidence="1">Dual OB-containing domain-containing protein</fullName>
    </recommendedName>
</protein>
<dbReference type="AlphaFoldDB" id="D7CPM0"/>
<dbReference type="Proteomes" id="UP000000378">
    <property type="component" value="Chromosome"/>
</dbReference>
<keyword evidence="3" id="KW-1185">Reference proteome</keyword>
<dbReference type="STRING" id="643648.Slip_1902"/>
<gene>
    <name evidence="2" type="ordered locus">Slip_1902</name>
</gene>
<evidence type="ECO:0000259" key="1">
    <source>
        <dbReference type="Pfam" id="PF22557"/>
    </source>
</evidence>
<evidence type="ECO:0000313" key="3">
    <source>
        <dbReference type="Proteomes" id="UP000000378"/>
    </source>
</evidence>
<reference evidence="3" key="1">
    <citation type="journal article" date="2010" name="Stand. Genomic Sci.">
        <title>Complete genome sequence of Syntrophothermus lipocalidus type strain (TGB-C1T).</title>
        <authorList>
            <consortium name="US DOE Joint Genome Institute (JGI-PGF)"/>
            <person name="Djao O."/>
            <person name="Zhang X."/>
            <person name="Lucas S."/>
            <person name="Lapidus A."/>
            <person name="Glavina Del Rio T."/>
            <person name="Nolan M."/>
            <person name="Tice H."/>
            <person name="Cheng J."/>
            <person name="Han C."/>
            <person name="Tapia R."/>
            <person name="Goodwin L."/>
            <person name="Pitluck S."/>
            <person name="Liolios K."/>
            <person name="Ivanova N."/>
            <person name="Mavromatis K."/>
            <person name="Mikhailova N."/>
            <person name="Ovchinnikova G."/>
            <person name="Pati A."/>
            <person name="Brambilla E."/>
            <person name="Chen A."/>
            <person name="Palaniappan K."/>
            <person name="Land M."/>
            <person name="Hauser L."/>
            <person name="Chang Y."/>
            <person name="Jeffries C."/>
            <person name="Rohde M."/>
            <person name="Sikorski J."/>
            <person name="Spring S."/>
            <person name="Goker M."/>
            <person name="Detter J."/>
            <person name="Woyke T."/>
            <person name="Bristow J."/>
            <person name="Eisen J."/>
            <person name="Markowitz V."/>
            <person name="Hugenholtz P."/>
            <person name="Kyrpides N."/>
            <person name="Klenk H."/>
        </authorList>
    </citation>
    <scope>NUCLEOTIDE SEQUENCE [LARGE SCALE GENOMIC DNA]</scope>
    <source>
        <strain evidence="3">DSM 12680 / TGB-C1</strain>
    </source>
</reference>
<dbReference type="HOGENOM" id="CLU_096791_0_0_9"/>
<dbReference type="RefSeq" id="WP_013176057.1">
    <property type="nucleotide sequence ID" value="NC_014220.1"/>
</dbReference>
<name>D7CPM0_SYNLT</name>
<dbReference type="OrthoDB" id="2049495at2"/>
<dbReference type="Pfam" id="PF22557">
    <property type="entry name" value="DuOB"/>
    <property type="match status" value="1"/>
</dbReference>
<organism evidence="2 3">
    <name type="scientific">Syntrophothermus lipocalidus (strain DSM 12680 / TGB-C1)</name>
    <dbReference type="NCBI Taxonomy" id="643648"/>
    <lineage>
        <taxon>Bacteria</taxon>
        <taxon>Bacillati</taxon>
        <taxon>Bacillota</taxon>
        <taxon>Clostridia</taxon>
        <taxon>Eubacteriales</taxon>
        <taxon>Syntrophomonadaceae</taxon>
        <taxon>Syntrophothermus</taxon>
    </lineage>
</organism>
<dbReference type="InterPro" id="IPR054335">
    <property type="entry name" value="DuOB_dom"/>
</dbReference>